<dbReference type="GO" id="GO:0005198">
    <property type="term" value="F:structural molecule activity"/>
    <property type="evidence" value="ECO:0007669"/>
    <property type="project" value="InterPro"/>
</dbReference>
<dbReference type="STRING" id="223786.SAMN05216234_10440"/>
<gene>
    <name evidence="2" type="ORF">SAMN05216234_10440</name>
</gene>
<proteinExistence type="predicted"/>
<dbReference type="GO" id="GO:0009288">
    <property type="term" value="C:bacterial-type flagellum"/>
    <property type="evidence" value="ECO:0007669"/>
    <property type="project" value="InterPro"/>
</dbReference>
<keyword evidence="3" id="KW-1185">Reference proteome</keyword>
<dbReference type="SUPFAM" id="SSF64518">
    <property type="entry name" value="Phase 1 flagellin"/>
    <property type="match status" value="1"/>
</dbReference>
<evidence type="ECO:0000313" key="3">
    <source>
        <dbReference type="Proteomes" id="UP000199227"/>
    </source>
</evidence>
<dbReference type="PANTHER" id="PTHR42792:SF2">
    <property type="entry name" value="FLAGELLIN"/>
    <property type="match status" value="1"/>
</dbReference>
<keyword evidence="2" id="KW-0966">Cell projection</keyword>
<dbReference type="Gene3D" id="1.20.1330.10">
    <property type="entry name" value="f41 fragment of flagellin, N-terminal domain"/>
    <property type="match status" value="1"/>
</dbReference>
<dbReference type="Pfam" id="PF00669">
    <property type="entry name" value="Flagellin_N"/>
    <property type="match status" value="1"/>
</dbReference>
<dbReference type="Proteomes" id="UP000199227">
    <property type="component" value="Unassembled WGS sequence"/>
</dbReference>
<feature type="domain" description="Flagellin N-terminal" evidence="1">
    <location>
        <begin position="10"/>
        <end position="132"/>
    </location>
</feature>
<keyword evidence="2" id="KW-0969">Cilium</keyword>
<dbReference type="EMBL" id="FOXB01000004">
    <property type="protein sequence ID" value="SFP01412.1"/>
    <property type="molecule type" value="Genomic_DNA"/>
</dbReference>
<dbReference type="PANTHER" id="PTHR42792">
    <property type="entry name" value="FLAGELLIN"/>
    <property type="match status" value="1"/>
</dbReference>
<dbReference type="InterPro" id="IPR001492">
    <property type="entry name" value="Flagellin"/>
</dbReference>
<dbReference type="InterPro" id="IPR001029">
    <property type="entry name" value="Flagellin_N"/>
</dbReference>
<organism evidence="2 3">
    <name type="scientific">Hydrogenimonas thermophila</name>
    <dbReference type="NCBI Taxonomy" id="223786"/>
    <lineage>
        <taxon>Bacteria</taxon>
        <taxon>Pseudomonadati</taxon>
        <taxon>Campylobacterota</taxon>
        <taxon>Epsilonproteobacteria</taxon>
        <taxon>Campylobacterales</taxon>
        <taxon>Hydrogenimonadaceae</taxon>
        <taxon>Hydrogenimonas</taxon>
    </lineage>
</organism>
<accession>A0A1I5LW01</accession>
<dbReference type="OrthoDB" id="5319985at2"/>
<dbReference type="RefSeq" id="WP_092910748.1">
    <property type="nucleotide sequence ID" value="NZ_CP136592.1"/>
</dbReference>
<dbReference type="AlphaFoldDB" id="A0A1I5LW01"/>
<name>A0A1I5LW01_9BACT</name>
<evidence type="ECO:0000259" key="1">
    <source>
        <dbReference type="Pfam" id="PF00669"/>
    </source>
</evidence>
<keyword evidence="2" id="KW-0282">Flagellum</keyword>
<evidence type="ECO:0000313" key="2">
    <source>
        <dbReference type="EMBL" id="SFP01412.1"/>
    </source>
</evidence>
<protein>
    <submittedName>
        <fullName evidence="2">Flagellin</fullName>
    </submittedName>
</protein>
<reference evidence="2 3" key="1">
    <citation type="submission" date="2016-10" db="EMBL/GenBank/DDBJ databases">
        <authorList>
            <person name="de Groot N.N."/>
        </authorList>
    </citation>
    <scope>NUCLEOTIDE SEQUENCE [LARGE SCALE GENOMIC DNA]</scope>
    <source>
        <strain evidence="2 3">EP1-55-1</strain>
    </source>
</reference>
<sequence>MKITDNTSWNHIQTTKKEVEKSINEVGSGKKEVMDEASLQMLIDTIGSEISETTQQITNSNNSIAMLQIASSSLDSLSKMSDELNQLSVQYNSAALNSDQKSMIASQSEALKRSMNDVIDSTTFNGKNLFSSNAFESMGVDLSSVNVSDIQIDNQDTIKDFTTVLNSAFSSVSSATNSEISNINNLSEKLVNQNRARSINEDTDIAENINNITNQNIKLNASLIAQAHQQSVLASSMANLLN</sequence>